<dbReference type="GO" id="GO:0007091">
    <property type="term" value="P:metaphase/anaphase transition of mitotic cell cycle"/>
    <property type="evidence" value="ECO:0007669"/>
    <property type="project" value="TreeGrafter"/>
</dbReference>
<dbReference type="PANTHER" id="PTHR45957:SF1">
    <property type="entry name" value="ANAPHASE-PROMOTING COMPLEX SUBUNIT 2"/>
    <property type="match status" value="1"/>
</dbReference>
<dbReference type="InterPro" id="IPR044554">
    <property type="entry name" value="ANAPC2"/>
</dbReference>
<evidence type="ECO:0000313" key="1">
    <source>
        <dbReference type="EMBL" id="KAL0003816.1"/>
    </source>
</evidence>
<dbReference type="AlphaFoldDB" id="A0AAW2D556"/>
<keyword evidence="2" id="KW-1185">Reference proteome</keyword>
<proteinExistence type="predicted"/>
<name>A0AAW2D556_9ROSI</name>
<comment type="caution">
    <text evidence="1">The sequence shown here is derived from an EMBL/GenBank/DDBJ whole genome shotgun (WGS) entry which is preliminary data.</text>
</comment>
<dbReference type="Proteomes" id="UP001459277">
    <property type="component" value="Unassembled WGS sequence"/>
</dbReference>
<accession>A0AAW2D556</accession>
<dbReference type="PANTHER" id="PTHR45957">
    <property type="entry name" value="ANAPHASE-PROMOTING COMPLEX SUBUNIT 2"/>
    <property type="match status" value="1"/>
</dbReference>
<organism evidence="1 2">
    <name type="scientific">Lithocarpus litseifolius</name>
    <dbReference type="NCBI Taxonomy" id="425828"/>
    <lineage>
        <taxon>Eukaryota</taxon>
        <taxon>Viridiplantae</taxon>
        <taxon>Streptophyta</taxon>
        <taxon>Embryophyta</taxon>
        <taxon>Tracheophyta</taxon>
        <taxon>Spermatophyta</taxon>
        <taxon>Magnoliopsida</taxon>
        <taxon>eudicotyledons</taxon>
        <taxon>Gunneridae</taxon>
        <taxon>Pentapetalae</taxon>
        <taxon>rosids</taxon>
        <taxon>fabids</taxon>
        <taxon>Fagales</taxon>
        <taxon>Fagaceae</taxon>
        <taxon>Lithocarpus</taxon>
    </lineage>
</organism>
<evidence type="ECO:0000313" key="2">
    <source>
        <dbReference type="Proteomes" id="UP001459277"/>
    </source>
</evidence>
<dbReference type="GO" id="GO:0005680">
    <property type="term" value="C:anaphase-promoting complex"/>
    <property type="evidence" value="ECO:0007669"/>
    <property type="project" value="TreeGrafter"/>
</dbReference>
<reference evidence="1 2" key="1">
    <citation type="submission" date="2024-01" db="EMBL/GenBank/DDBJ databases">
        <title>A telomere-to-telomere, gap-free genome of sweet tea (Lithocarpus litseifolius).</title>
        <authorList>
            <person name="Zhou J."/>
        </authorList>
    </citation>
    <scope>NUCLEOTIDE SEQUENCE [LARGE SCALE GENOMIC DNA]</scope>
    <source>
        <strain evidence="1">Zhou-2022a</strain>
        <tissue evidence="1">Leaf</tissue>
    </source>
</reference>
<dbReference type="EMBL" id="JAZDWU010000004">
    <property type="protein sequence ID" value="KAL0003816.1"/>
    <property type="molecule type" value="Genomic_DNA"/>
</dbReference>
<dbReference type="GO" id="GO:0070979">
    <property type="term" value="P:protein K11-linked ubiquitination"/>
    <property type="evidence" value="ECO:0007669"/>
    <property type="project" value="TreeGrafter"/>
</dbReference>
<sequence length="121" mass="14183">MELLPKIQPPICESEVQEVLCKALEEISLEKEYQEKCLLMLCYALQSYKDQMSEGRHPSDAERSHLFSRYQLLVSSVLMASLPRHFPEILHWYFKGRLAELSTIMGGEFDDDDLKTKMKWI</sequence>
<protein>
    <submittedName>
        <fullName evidence="1">Uncharacterized protein</fullName>
    </submittedName>
</protein>
<gene>
    <name evidence="1" type="ORF">SO802_011377</name>
</gene>